<evidence type="ECO:0000256" key="2">
    <source>
        <dbReference type="ARBA" id="ARBA00023186"/>
    </source>
</evidence>
<gene>
    <name evidence="3" type="primary">ureD</name>
    <name evidence="5" type="ORF">Wenmar_03882</name>
</gene>
<dbReference type="InterPro" id="IPR002669">
    <property type="entry name" value="UreD"/>
</dbReference>
<evidence type="ECO:0000313" key="5">
    <source>
        <dbReference type="EMBL" id="KIQ67459.1"/>
    </source>
</evidence>
<feature type="region of interest" description="Disordered" evidence="4">
    <location>
        <begin position="1"/>
        <end position="20"/>
    </location>
</feature>
<dbReference type="eggNOG" id="COG0829">
    <property type="taxonomic scope" value="Bacteria"/>
</dbReference>
<dbReference type="EMBL" id="AONG01000022">
    <property type="protein sequence ID" value="KIQ67459.1"/>
    <property type="molecule type" value="Genomic_DNA"/>
</dbReference>
<name>A0A0D0PYF1_9RHOB</name>
<comment type="function">
    <text evidence="3">Required for maturation of urease via the functional incorporation of the urease nickel metallocenter.</text>
</comment>
<protein>
    <recommendedName>
        <fullName evidence="3">Urease accessory protein UreD</fullName>
    </recommendedName>
</protein>
<sequence length="278" mass="28919">MLDRATLAETDRAPAPPRARGAVRLSAVPGPRAASVIGALRQEGSLKLLFPRGAGPSLEAVLLNTAGGLTAGDRMDVAAEAMPGAALTLSTQAAERAYRANGPKPACSLVRLSAGEGAALRWLPQETILFDGCALDRTLDLDLAPGARALVAEAVILGRAAMGETVRRGRFRESWTVRTDGRLAFADRLRLEGDPAALLARSAPGHAAFASILLAAPDAAARLDATRAALGRHGGASLIAEGLMFARLTAPDGLALRRILVPLLETLGQADLPKVWRL</sequence>
<reference evidence="5 6" key="1">
    <citation type="submission" date="2013-01" db="EMBL/GenBank/DDBJ databases">
        <authorList>
            <person name="Fiebig A."/>
            <person name="Goeker M."/>
            <person name="Klenk H.-P.P."/>
        </authorList>
    </citation>
    <scope>NUCLEOTIDE SEQUENCE [LARGE SCALE GENOMIC DNA]</scope>
    <source>
        <strain evidence="5 6">DSM 24838</strain>
    </source>
</reference>
<dbReference type="AlphaFoldDB" id="A0A0D0PYF1"/>
<dbReference type="Pfam" id="PF01774">
    <property type="entry name" value="UreD"/>
    <property type="match status" value="1"/>
</dbReference>
<dbReference type="PATRIC" id="fig|1123501.6.peg.4013"/>
<keyword evidence="3" id="KW-0963">Cytoplasm</keyword>
<evidence type="ECO:0000313" key="6">
    <source>
        <dbReference type="Proteomes" id="UP000035100"/>
    </source>
</evidence>
<keyword evidence="2 3" id="KW-0143">Chaperone</keyword>
<dbReference type="GO" id="GO:0016151">
    <property type="term" value="F:nickel cation binding"/>
    <property type="evidence" value="ECO:0007669"/>
    <property type="project" value="UniProtKB-UniRule"/>
</dbReference>
<proteinExistence type="inferred from homology"/>
<dbReference type="PANTHER" id="PTHR33643:SF1">
    <property type="entry name" value="UREASE ACCESSORY PROTEIN D"/>
    <property type="match status" value="1"/>
</dbReference>
<dbReference type="HAMAP" id="MF_01384">
    <property type="entry name" value="UreD"/>
    <property type="match status" value="1"/>
</dbReference>
<dbReference type="Proteomes" id="UP000035100">
    <property type="component" value="Unassembled WGS sequence"/>
</dbReference>
<comment type="subcellular location">
    <subcellularLocation>
        <location evidence="3">Cytoplasm</location>
    </subcellularLocation>
</comment>
<dbReference type="GO" id="GO:0005737">
    <property type="term" value="C:cytoplasm"/>
    <property type="evidence" value="ECO:0007669"/>
    <property type="project" value="UniProtKB-SubCell"/>
</dbReference>
<keyword evidence="6" id="KW-1185">Reference proteome</keyword>
<keyword evidence="3" id="KW-0996">Nickel insertion</keyword>
<comment type="similarity">
    <text evidence="1 3">Belongs to the UreD family.</text>
</comment>
<evidence type="ECO:0000256" key="4">
    <source>
        <dbReference type="SAM" id="MobiDB-lite"/>
    </source>
</evidence>
<dbReference type="STRING" id="1123501.Wenmar_03882"/>
<organism evidence="5 6">
    <name type="scientific">Wenxinia marina DSM 24838</name>
    <dbReference type="NCBI Taxonomy" id="1123501"/>
    <lineage>
        <taxon>Bacteria</taxon>
        <taxon>Pseudomonadati</taxon>
        <taxon>Pseudomonadota</taxon>
        <taxon>Alphaproteobacteria</taxon>
        <taxon>Rhodobacterales</taxon>
        <taxon>Roseobacteraceae</taxon>
        <taxon>Wenxinia</taxon>
    </lineage>
</organism>
<evidence type="ECO:0000256" key="1">
    <source>
        <dbReference type="ARBA" id="ARBA00007177"/>
    </source>
</evidence>
<accession>A0A0D0PYF1</accession>
<dbReference type="OrthoDB" id="9798842at2"/>
<comment type="subunit">
    <text evidence="3">UreD, UreF and UreG form a complex that acts as a GTP-hydrolysis-dependent molecular chaperone, activating the urease apoprotein by helping to assemble the nickel containing metallocenter of UreC. The UreE protein probably delivers the nickel.</text>
</comment>
<dbReference type="PANTHER" id="PTHR33643">
    <property type="entry name" value="UREASE ACCESSORY PROTEIN D"/>
    <property type="match status" value="1"/>
</dbReference>
<comment type="caution">
    <text evidence="5">The sequence shown here is derived from an EMBL/GenBank/DDBJ whole genome shotgun (WGS) entry which is preliminary data.</text>
</comment>
<evidence type="ECO:0000256" key="3">
    <source>
        <dbReference type="HAMAP-Rule" id="MF_01384"/>
    </source>
</evidence>